<comment type="subcellular location">
    <subcellularLocation>
        <location evidence="1">Membrane</location>
        <topology evidence="1">Multi-pass membrane protein</topology>
    </subcellularLocation>
</comment>
<feature type="transmembrane region" description="Helical" evidence="7">
    <location>
        <begin position="147"/>
        <end position="168"/>
    </location>
</feature>
<evidence type="ECO:0000256" key="5">
    <source>
        <dbReference type="ARBA" id="ARBA00022989"/>
    </source>
</evidence>
<evidence type="ECO:0000256" key="7">
    <source>
        <dbReference type="SAM" id="Phobius"/>
    </source>
</evidence>
<feature type="transmembrane region" description="Helical" evidence="7">
    <location>
        <begin position="122"/>
        <end position="141"/>
    </location>
</feature>
<organism evidence="9 10">
    <name type="scientific">Sphagnum jensenii</name>
    <dbReference type="NCBI Taxonomy" id="128206"/>
    <lineage>
        <taxon>Eukaryota</taxon>
        <taxon>Viridiplantae</taxon>
        <taxon>Streptophyta</taxon>
        <taxon>Embryophyta</taxon>
        <taxon>Bryophyta</taxon>
        <taxon>Sphagnophytina</taxon>
        <taxon>Sphagnopsida</taxon>
        <taxon>Sphagnales</taxon>
        <taxon>Sphagnaceae</taxon>
        <taxon>Sphagnum</taxon>
    </lineage>
</organism>
<dbReference type="EMBL" id="OZ020101">
    <property type="protein sequence ID" value="CAK9274806.1"/>
    <property type="molecule type" value="Genomic_DNA"/>
</dbReference>
<name>A0ABP0X6S4_9BRYO</name>
<keyword evidence="3" id="KW-0813">Transport</keyword>
<evidence type="ECO:0000313" key="9">
    <source>
        <dbReference type="EMBL" id="CAK9274806.1"/>
    </source>
</evidence>
<evidence type="ECO:0000313" key="10">
    <source>
        <dbReference type="Proteomes" id="UP001497444"/>
    </source>
</evidence>
<dbReference type="InterPro" id="IPR003663">
    <property type="entry name" value="Sugar/inositol_transpt"/>
</dbReference>
<dbReference type="InterPro" id="IPR005829">
    <property type="entry name" value="Sugar_transporter_CS"/>
</dbReference>
<evidence type="ECO:0000256" key="6">
    <source>
        <dbReference type="ARBA" id="ARBA00023136"/>
    </source>
</evidence>
<dbReference type="InterPro" id="IPR050814">
    <property type="entry name" value="Myo-inositol_Transporter"/>
</dbReference>
<gene>
    <name evidence="9" type="ORF">CSSPJE1EN1_LOCUS20284</name>
</gene>
<keyword evidence="5 7" id="KW-1133">Transmembrane helix</keyword>
<proteinExistence type="inferred from homology"/>
<evidence type="ECO:0000259" key="8">
    <source>
        <dbReference type="PROSITE" id="PS50850"/>
    </source>
</evidence>
<evidence type="ECO:0000256" key="4">
    <source>
        <dbReference type="ARBA" id="ARBA00022692"/>
    </source>
</evidence>
<dbReference type="PANTHER" id="PTHR48020">
    <property type="entry name" value="PROTON MYO-INOSITOL COTRANSPORTER"/>
    <property type="match status" value="1"/>
</dbReference>
<feature type="transmembrane region" description="Helical" evidence="7">
    <location>
        <begin position="619"/>
        <end position="639"/>
    </location>
</feature>
<keyword evidence="6 7" id="KW-0472">Membrane</keyword>
<dbReference type="PROSITE" id="PS00216">
    <property type="entry name" value="SUGAR_TRANSPORT_1"/>
    <property type="match status" value="1"/>
</dbReference>
<dbReference type="SUPFAM" id="SSF103473">
    <property type="entry name" value="MFS general substrate transporter"/>
    <property type="match status" value="1"/>
</dbReference>
<protein>
    <recommendedName>
        <fullName evidence="8">Major facilitator superfamily (MFS) profile domain-containing protein</fullName>
    </recommendedName>
</protein>
<feature type="domain" description="Major facilitator superfamily (MFS) profile" evidence="8">
    <location>
        <begin position="54"/>
        <end position="769"/>
    </location>
</feature>
<evidence type="ECO:0000256" key="3">
    <source>
        <dbReference type="ARBA" id="ARBA00022448"/>
    </source>
</evidence>
<dbReference type="Proteomes" id="UP001497444">
    <property type="component" value="Chromosome 6"/>
</dbReference>
<feature type="transmembrane region" description="Helical" evidence="7">
    <location>
        <begin position="675"/>
        <end position="702"/>
    </location>
</feature>
<evidence type="ECO:0000256" key="1">
    <source>
        <dbReference type="ARBA" id="ARBA00004141"/>
    </source>
</evidence>
<feature type="transmembrane region" description="Helical" evidence="7">
    <location>
        <begin position="741"/>
        <end position="763"/>
    </location>
</feature>
<evidence type="ECO:0000256" key="2">
    <source>
        <dbReference type="ARBA" id="ARBA00010992"/>
    </source>
</evidence>
<feature type="transmembrane region" description="Helical" evidence="7">
    <location>
        <begin position="20"/>
        <end position="39"/>
    </location>
</feature>
<keyword evidence="4 7" id="KW-0812">Transmembrane</keyword>
<feature type="transmembrane region" description="Helical" evidence="7">
    <location>
        <begin position="648"/>
        <end position="669"/>
    </location>
</feature>
<feature type="transmembrane region" description="Helical" evidence="7">
    <location>
        <begin position="714"/>
        <end position="735"/>
    </location>
</feature>
<dbReference type="PRINTS" id="PR00171">
    <property type="entry name" value="SUGRTRNSPORT"/>
</dbReference>
<feature type="transmembrane region" description="Helical" evidence="7">
    <location>
        <begin position="90"/>
        <end position="110"/>
    </location>
</feature>
<sequence>MDSPYVRNYSALVCFHPTIKYFLFFLVTYYLLPILFIYFTKLSHMGESMGAQGVAVAAAIGNLLQGWDGGAIAGALLYMKPEFNLDATPALEGLVVASTLIGAVASVTVAGPSADWLGRKTMLCVSGVLFSVAALIMSWAPTVYILIMSRILVGSAIGLAATISPILISESAPAEIRGQLATLPQLMGSGGLFLAYVMDFALSLQTTVNWRFMLGILSVPSIMYVLIGVLLLPESPRWLVSKGRMLEAKTVLQNLRDREDVTGELALLVEGLGVGGETQLEEWLLKPADRLLEDDEDSIIEEGQIKVFGPDESSWFATPIADESGSHGLPSRRTSMDIHALPLIDPMVTMLGSFQTPFDYHSASGDIGTEDHDLKTEQWDEEAHTLVLQHGDKGYHSENDLGMVTDSNETLQVPLLSGNKLYGSAKNLPPFSHNGTTHGLFSRSNSRRSAAAHDGGVPESFGNVGIGAGWQLAWRWEEGGPDGQEGGLKRVFLRGDGGELLHFTSSMSLPGAPPSIGEPEAFQAAVLVGHSAQYEELIGEHPVGPAMIHPAETATKLPALSNLLEGGVQRALIVGVGLQILQQFSGINAVLYFTPQILMQSGAGDLLANVGIDGESASILASGVTCFLMLPCILMAMWLMDRSGRRQLLLATIPILAISLVALVLVNMFLTTGLIPAAVSFTCVTIFTCSFVAGFGPIPNILCSEIFPTRVRGVCIGLCAAAMWVSNVIITYSFPLLNQQFGLQGVFGLFAVASVIAWIFVFIKVPETKGLPLEIISEFFAVAPKKEKDQNDF</sequence>
<feature type="transmembrane region" description="Helical" evidence="7">
    <location>
        <begin position="210"/>
        <end position="232"/>
    </location>
</feature>
<dbReference type="PROSITE" id="PS50850">
    <property type="entry name" value="MFS"/>
    <property type="match status" value="1"/>
</dbReference>
<dbReference type="InterPro" id="IPR036259">
    <property type="entry name" value="MFS_trans_sf"/>
</dbReference>
<dbReference type="PANTHER" id="PTHR48020:SF35">
    <property type="entry name" value="SUGAR TRANSPORTER"/>
    <property type="match status" value="1"/>
</dbReference>
<reference evidence="9" key="1">
    <citation type="submission" date="2024-02" db="EMBL/GenBank/DDBJ databases">
        <authorList>
            <consortium name="ELIXIR-Norway"/>
            <consortium name="Elixir Norway"/>
        </authorList>
    </citation>
    <scope>NUCLEOTIDE SEQUENCE</scope>
</reference>
<accession>A0ABP0X6S4</accession>
<dbReference type="Pfam" id="PF00083">
    <property type="entry name" value="Sugar_tr"/>
    <property type="match status" value="2"/>
</dbReference>
<feature type="transmembrane region" description="Helical" evidence="7">
    <location>
        <begin position="180"/>
        <end position="198"/>
    </location>
</feature>
<feature type="transmembrane region" description="Helical" evidence="7">
    <location>
        <begin position="51"/>
        <end position="78"/>
    </location>
</feature>
<comment type="similarity">
    <text evidence="2">Belongs to the major facilitator superfamily. Sugar transporter (TC 2.A.1.1) family.</text>
</comment>
<keyword evidence="10" id="KW-1185">Reference proteome</keyword>
<dbReference type="Gene3D" id="1.20.1250.20">
    <property type="entry name" value="MFS general substrate transporter like domains"/>
    <property type="match status" value="2"/>
</dbReference>
<dbReference type="InterPro" id="IPR005828">
    <property type="entry name" value="MFS_sugar_transport-like"/>
</dbReference>
<dbReference type="InterPro" id="IPR020846">
    <property type="entry name" value="MFS_dom"/>
</dbReference>